<dbReference type="Gene3D" id="2.60.40.1120">
    <property type="entry name" value="Carboxypeptidase-like, regulatory domain"/>
    <property type="match status" value="1"/>
</dbReference>
<dbReference type="PANTHER" id="PTHR40980:SF5">
    <property type="entry name" value="TONB-DEPENDENT RECEPTOR"/>
    <property type="match status" value="1"/>
</dbReference>
<dbReference type="KEGG" id="fmg:HYN48_03850"/>
<dbReference type="InterPro" id="IPR041700">
    <property type="entry name" value="OMP_b-brl_3"/>
</dbReference>
<evidence type="ECO:0000313" key="7">
    <source>
        <dbReference type="Proteomes" id="UP000244193"/>
    </source>
</evidence>
<dbReference type="Proteomes" id="UP000244193">
    <property type="component" value="Chromosome"/>
</dbReference>
<organism evidence="6 7">
    <name type="scientific">Flavobacterium magnum</name>
    <dbReference type="NCBI Taxonomy" id="2162713"/>
    <lineage>
        <taxon>Bacteria</taxon>
        <taxon>Pseudomonadati</taxon>
        <taxon>Bacteroidota</taxon>
        <taxon>Flavobacteriia</taxon>
        <taxon>Flavobacteriales</taxon>
        <taxon>Flavobacteriaceae</taxon>
        <taxon>Flavobacterium</taxon>
    </lineage>
</organism>
<keyword evidence="3" id="KW-0998">Cell outer membrane</keyword>
<keyword evidence="2" id="KW-0472">Membrane</keyword>
<sequence length="979" mass="108839">MKITTTFLLFLFTQLIFSQSGVKGTIVSEPGGQPIPGVTVTVKSVGVSTMSDAQGNYFASLPPGKYDIAFSMMGFQPKIITETEVLSDDITVLHVSLAEGGTKALDEVVIKSAKARAESVKTLLLMQKNSINVSDGISAETIKRTPDKNTSDVLKRISGASIQDNKFVVIRGLNDRYNAAYLNGAPLPSSEPDRKAFSFDIFPANMLDNLVITKTATPDIPGEFAGGVIQINTKSIPDRNFQTISVGGGYNTITTGKKQLYYEGGKTDWLGLDDGTRELSSKIPDFRTLNSLGPVERAAYAKYLNSDWSLKTKNFAPNLSLQYTNGRRFGLGGDKVLGALFSVSYSRNNTFNETVRKDYEAPADDVPSTILSDYNDKNYIEQYMLGLMGNFSLKFNANNSISFKNIFSINSDDKVVERFGAPDQAADPNALKVSSTVRWFTSNTIYSGQLYGEHFFPASRTKFNWMGAYSRVSRDIPNLRRNSYTLIPQDPDNPSDVVPYANIADGNAGTLYGGSMFFSENNEDIYSGKADYSAKISDSPVKSDEIKFGGFVQYRNRDFYARQLQYNQLNNLGGDDPVIFNGDLLLLGDSAIFQPENIGVIAPNVGGFTIFDGTKYFDAYTASSELQAAYIMLDNNIGKLRLIWGFRTENYIQRLETEKSDTESLNVYNEQTDFLPSANAIFALNEKQNLRLSYSKTLNRPEFRELAPFGFYDFMTQNFTNGNPELGIAVIDNADVRYEIFPGKNQLFSVSAFYKKFKNPIETVAGANNKEVTFGNANSAKNYGFEMEFRALLGSVFNNENSAFLNGLTVFSNLAVIKSEVDASDVVSITNQEKSRPMQGQSPYVFNLGTQYIDSRNGWSLSANLNRIGDRIAIVGNPPDGEPTLWEQSRTLLDAQLSKTFLNKRIEIRLNMQNLLDQESIFYQNKNIDHREASGIKGFFNNIFTGDSGNNNGYDKNDDLFWKTKKFGRTFSLTATYNF</sequence>
<dbReference type="RefSeq" id="WP_108369875.1">
    <property type="nucleotide sequence ID" value="NZ_CP028811.1"/>
</dbReference>
<dbReference type="Gene3D" id="2.40.170.20">
    <property type="entry name" value="TonB-dependent receptor, beta-barrel domain"/>
    <property type="match status" value="1"/>
</dbReference>
<evidence type="ECO:0000313" key="6">
    <source>
        <dbReference type="EMBL" id="AWA29290.1"/>
    </source>
</evidence>
<dbReference type="Pfam" id="PF07715">
    <property type="entry name" value="Plug"/>
    <property type="match status" value="1"/>
</dbReference>
<accession>A0A2S0RDC4</accession>
<feature type="domain" description="Outer membrane protein beta-barrel" evidence="5">
    <location>
        <begin position="625"/>
        <end position="927"/>
    </location>
</feature>
<reference evidence="6 7" key="1">
    <citation type="submission" date="2018-04" db="EMBL/GenBank/DDBJ databases">
        <title>Genome sequencing of Flavobacterium sp. HYN0048.</title>
        <authorList>
            <person name="Yi H."/>
            <person name="Baek C."/>
        </authorList>
    </citation>
    <scope>NUCLEOTIDE SEQUENCE [LARGE SCALE GENOMIC DNA]</scope>
    <source>
        <strain evidence="6 7">HYN0048</strain>
    </source>
</reference>
<proteinExistence type="predicted"/>
<feature type="domain" description="TonB-dependent receptor plug" evidence="4">
    <location>
        <begin position="133"/>
        <end position="227"/>
    </location>
</feature>
<keyword evidence="7" id="KW-1185">Reference proteome</keyword>
<dbReference type="InterPro" id="IPR036942">
    <property type="entry name" value="Beta-barrel_TonB_sf"/>
</dbReference>
<evidence type="ECO:0000259" key="4">
    <source>
        <dbReference type="Pfam" id="PF07715"/>
    </source>
</evidence>
<dbReference type="AlphaFoldDB" id="A0A2S0RDC4"/>
<dbReference type="SUPFAM" id="SSF49464">
    <property type="entry name" value="Carboxypeptidase regulatory domain-like"/>
    <property type="match status" value="1"/>
</dbReference>
<dbReference type="InterPro" id="IPR008969">
    <property type="entry name" value="CarboxyPept-like_regulatory"/>
</dbReference>
<evidence type="ECO:0008006" key="8">
    <source>
        <dbReference type="Google" id="ProtNLM"/>
    </source>
</evidence>
<name>A0A2S0RDC4_9FLAO</name>
<comment type="subcellular location">
    <subcellularLocation>
        <location evidence="1">Cell outer membrane</location>
    </subcellularLocation>
</comment>
<dbReference type="Pfam" id="PF14905">
    <property type="entry name" value="OMP_b-brl_3"/>
    <property type="match status" value="1"/>
</dbReference>
<dbReference type="Pfam" id="PF13620">
    <property type="entry name" value="CarboxypepD_reg"/>
    <property type="match status" value="1"/>
</dbReference>
<evidence type="ECO:0000256" key="1">
    <source>
        <dbReference type="ARBA" id="ARBA00004442"/>
    </source>
</evidence>
<evidence type="ECO:0000259" key="5">
    <source>
        <dbReference type="Pfam" id="PF14905"/>
    </source>
</evidence>
<dbReference type="Gene3D" id="2.170.130.10">
    <property type="entry name" value="TonB-dependent receptor, plug domain"/>
    <property type="match status" value="1"/>
</dbReference>
<dbReference type="PANTHER" id="PTHR40980">
    <property type="entry name" value="PLUG DOMAIN-CONTAINING PROTEIN"/>
    <property type="match status" value="1"/>
</dbReference>
<protein>
    <recommendedName>
        <fullName evidence="8">TonB-dependent receptor</fullName>
    </recommendedName>
</protein>
<dbReference type="OrthoDB" id="9768470at2"/>
<dbReference type="GO" id="GO:0009279">
    <property type="term" value="C:cell outer membrane"/>
    <property type="evidence" value="ECO:0007669"/>
    <property type="project" value="UniProtKB-SubCell"/>
</dbReference>
<dbReference type="InterPro" id="IPR012910">
    <property type="entry name" value="Plug_dom"/>
</dbReference>
<dbReference type="EMBL" id="CP028811">
    <property type="protein sequence ID" value="AWA29290.1"/>
    <property type="molecule type" value="Genomic_DNA"/>
</dbReference>
<dbReference type="SUPFAM" id="SSF56935">
    <property type="entry name" value="Porins"/>
    <property type="match status" value="1"/>
</dbReference>
<dbReference type="InterPro" id="IPR037066">
    <property type="entry name" value="Plug_dom_sf"/>
</dbReference>
<evidence type="ECO:0000256" key="2">
    <source>
        <dbReference type="ARBA" id="ARBA00023136"/>
    </source>
</evidence>
<gene>
    <name evidence="6" type="ORF">HYN48_03850</name>
</gene>
<evidence type="ECO:0000256" key="3">
    <source>
        <dbReference type="ARBA" id="ARBA00023237"/>
    </source>
</evidence>